<keyword evidence="6 7" id="KW-0378">Hydrolase</keyword>
<evidence type="ECO:0000313" key="10">
    <source>
        <dbReference type="Proteomes" id="UP000010478"/>
    </source>
</evidence>
<protein>
    <recommendedName>
        <fullName evidence="4 7">Signal peptidase I</fullName>
        <ecNumber evidence="4 7">3.4.21.89</ecNumber>
    </recommendedName>
</protein>
<dbReference type="InterPro" id="IPR036286">
    <property type="entry name" value="LexA/Signal_pep-like_sf"/>
</dbReference>
<dbReference type="KEGG" id="oni:Osc7112_2190"/>
<dbReference type="EC" id="3.4.21.89" evidence="4 7"/>
<evidence type="ECO:0000256" key="7">
    <source>
        <dbReference type="RuleBase" id="RU362042"/>
    </source>
</evidence>
<dbReference type="STRING" id="179408.Osc7112_2190"/>
<keyword evidence="7" id="KW-1133">Transmembrane helix</keyword>
<comment type="similarity">
    <text evidence="3 7">Belongs to the peptidase S26 family.</text>
</comment>
<feature type="transmembrane region" description="Helical" evidence="7">
    <location>
        <begin position="177"/>
        <end position="200"/>
    </location>
</feature>
<dbReference type="AlphaFoldDB" id="K9VGL5"/>
<dbReference type="OrthoDB" id="9802919at2"/>
<dbReference type="InterPro" id="IPR000223">
    <property type="entry name" value="Pept_S26A_signal_pept_1"/>
</dbReference>
<feature type="domain" description="Peptidase S26" evidence="8">
    <location>
        <begin position="189"/>
        <end position="342"/>
    </location>
</feature>
<name>K9VGL5_9CYAN</name>
<feature type="transmembrane region" description="Helical" evidence="7">
    <location>
        <begin position="120"/>
        <end position="138"/>
    </location>
</feature>
<dbReference type="InterPro" id="IPR019533">
    <property type="entry name" value="Peptidase_S26"/>
</dbReference>
<dbReference type="HOGENOM" id="CLU_758238_0_0_3"/>
<dbReference type="PROSITE" id="PS00761">
    <property type="entry name" value="SPASE_I_3"/>
    <property type="match status" value="1"/>
</dbReference>
<evidence type="ECO:0000256" key="6">
    <source>
        <dbReference type="ARBA" id="ARBA00022801"/>
    </source>
</evidence>
<dbReference type="PROSITE" id="PS00501">
    <property type="entry name" value="SPASE_I_1"/>
    <property type="match status" value="1"/>
</dbReference>
<feature type="transmembrane region" description="Helical" evidence="7">
    <location>
        <begin position="144"/>
        <end position="165"/>
    </location>
</feature>
<evidence type="ECO:0000256" key="1">
    <source>
        <dbReference type="ARBA" id="ARBA00000677"/>
    </source>
</evidence>
<keyword evidence="7" id="KW-0812">Transmembrane</keyword>
<dbReference type="NCBIfam" id="TIGR02227">
    <property type="entry name" value="sigpep_I_bact"/>
    <property type="match status" value="1"/>
</dbReference>
<dbReference type="Proteomes" id="UP000010478">
    <property type="component" value="Chromosome"/>
</dbReference>
<dbReference type="PANTHER" id="PTHR43390">
    <property type="entry name" value="SIGNAL PEPTIDASE I"/>
    <property type="match status" value="1"/>
</dbReference>
<feature type="transmembrane region" description="Helical" evidence="7">
    <location>
        <begin position="55"/>
        <end position="75"/>
    </location>
</feature>
<keyword evidence="7" id="KW-0472">Membrane</keyword>
<organism evidence="9 10">
    <name type="scientific">Phormidium nigroviride PCC 7112</name>
    <dbReference type="NCBI Taxonomy" id="179408"/>
    <lineage>
        <taxon>Bacteria</taxon>
        <taxon>Bacillati</taxon>
        <taxon>Cyanobacteriota</taxon>
        <taxon>Cyanophyceae</taxon>
        <taxon>Oscillatoriophycideae</taxon>
        <taxon>Oscillatoriales</taxon>
        <taxon>Oscillatoriaceae</taxon>
        <taxon>Phormidium</taxon>
    </lineage>
</organism>
<dbReference type="CDD" id="cd06530">
    <property type="entry name" value="S26_SPase_I"/>
    <property type="match status" value="1"/>
</dbReference>
<evidence type="ECO:0000256" key="4">
    <source>
        <dbReference type="ARBA" id="ARBA00013208"/>
    </source>
</evidence>
<dbReference type="SUPFAM" id="SSF51306">
    <property type="entry name" value="LexA/Signal peptidase"/>
    <property type="match status" value="1"/>
</dbReference>
<dbReference type="Gene3D" id="2.10.109.10">
    <property type="entry name" value="Umud Fragment, subunit A"/>
    <property type="match status" value="1"/>
</dbReference>
<dbReference type="GO" id="GO:0004252">
    <property type="term" value="F:serine-type endopeptidase activity"/>
    <property type="evidence" value="ECO:0007669"/>
    <property type="project" value="InterPro"/>
</dbReference>
<comment type="catalytic activity">
    <reaction evidence="1 7">
        <text>Cleavage of hydrophobic, N-terminal signal or leader sequences from secreted and periplasmic proteins.</text>
        <dbReference type="EC" id="3.4.21.89"/>
    </reaction>
</comment>
<evidence type="ECO:0000256" key="2">
    <source>
        <dbReference type="ARBA" id="ARBA00004401"/>
    </source>
</evidence>
<dbReference type="GO" id="GO:0006465">
    <property type="term" value="P:signal peptide processing"/>
    <property type="evidence" value="ECO:0007669"/>
    <property type="project" value="InterPro"/>
</dbReference>
<evidence type="ECO:0000256" key="3">
    <source>
        <dbReference type="ARBA" id="ARBA00009370"/>
    </source>
</evidence>
<feature type="transmembrane region" description="Helical" evidence="7">
    <location>
        <begin position="31"/>
        <end position="49"/>
    </location>
</feature>
<dbReference type="Pfam" id="PF10502">
    <property type="entry name" value="Peptidase_S26"/>
    <property type="match status" value="1"/>
</dbReference>
<keyword evidence="5 7" id="KW-0645">Protease</keyword>
<dbReference type="InterPro" id="IPR019756">
    <property type="entry name" value="Pept_S26A_signal_pept_1_Ser-AS"/>
</dbReference>
<dbReference type="InterPro" id="IPR019758">
    <property type="entry name" value="Pept_S26A_signal_pept_1_CS"/>
</dbReference>
<dbReference type="GO" id="GO:0005886">
    <property type="term" value="C:plasma membrane"/>
    <property type="evidence" value="ECO:0007669"/>
    <property type="project" value="UniProtKB-SubCell"/>
</dbReference>
<dbReference type="eggNOG" id="COG0681">
    <property type="taxonomic scope" value="Bacteria"/>
</dbReference>
<dbReference type="PANTHER" id="PTHR43390:SF1">
    <property type="entry name" value="CHLOROPLAST PROCESSING PEPTIDASE"/>
    <property type="match status" value="1"/>
</dbReference>
<dbReference type="PRINTS" id="PR00727">
    <property type="entry name" value="LEADERPTASE"/>
</dbReference>
<keyword evidence="10" id="KW-1185">Reference proteome</keyword>
<evidence type="ECO:0000313" key="9">
    <source>
        <dbReference type="EMBL" id="AFZ06654.1"/>
    </source>
</evidence>
<evidence type="ECO:0000259" key="8">
    <source>
        <dbReference type="Pfam" id="PF10502"/>
    </source>
</evidence>
<accession>K9VGL5</accession>
<reference evidence="9 10" key="1">
    <citation type="submission" date="2012-05" db="EMBL/GenBank/DDBJ databases">
        <title>Finished chromosome of genome of Oscillatoria sp. PCC 7112.</title>
        <authorList>
            <consortium name="US DOE Joint Genome Institute"/>
            <person name="Gugger M."/>
            <person name="Coursin T."/>
            <person name="Rippka R."/>
            <person name="Tandeau De Marsac N."/>
            <person name="Huntemann M."/>
            <person name="Wei C.-L."/>
            <person name="Han J."/>
            <person name="Detter J.C."/>
            <person name="Han C."/>
            <person name="Tapia R."/>
            <person name="Davenport K."/>
            <person name="Daligault H."/>
            <person name="Erkkila T."/>
            <person name="Gu W."/>
            <person name="Munk A.C.C."/>
            <person name="Teshima H."/>
            <person name="Xu Y."/>
            <person name="Chain P."/>
            <person name="Chen A."/>
            <person name="Krypides N."/>
            <person name="Mavromatis K."/>
            <person name="Markowitz V."/>
            <person name="Szeto E."/>
            <person name="Ivanova N."/>
            <person name="Mikhailova N."/>
            <person name="Ovchinnikova G."/>
            <person name="Pagani I."/>
            <person name="Pati A."/>
            <person name="Goodwin L."/>
            <person name="Peters L."/>
            <person name="Pitluck S."/>
            <person name="Woyke T."/>
            <person name="Kerfeld C."/>
        </authorList>
    </citation>
    <scope>NUCLEOTIDE SEQUENCE [LARGE SCALE GENOMIC DNA]</scope>
    <source>
        <strain evidence="9 10">PCC 7112</strain>
    </source>
</reference>
<dbReference type="GO" id="GO:0009003">
    <property type="term" value="F:signal peptidase activity"/>
    <property type="evidence" value="ECO:0007669"/>
    <property type="project" value="UniProtKB-EC"/>
</dbReference>
<comment type="caution">
    <text evidence="7">Lacks conserved residue(s) required for the propagation of feature annotation.</text>
</comment>
<comment type="subcellular location">
    <subcellularLocation>
        <location evidence="2">Cell membrane</location>
        <topology evidence="2">Single-pass type II membrane protein</topology>
    </subcellularLocation>
    <subcellularLocation>
        <location evidence="7">Membrane</location>
        <topology evidence="7">Single-pass type II membrane protein</topology>
    </subcellularLocation>
</comment>
<dbReference type="EMBL" id="CP003614">
    <property type="protein sequence ID" value="AFZ06654.1"/>
    <property type="molecule type" value="Genomic_DNA"/>
</dbReference>
<dbReference type="PATRIC" id="fig|179408.3.peg.2678"/>
<sequence>MNNKEPWLAVNLSRLLPGIGQIYAGKPLKGYIILLSSFLLFGIGGWFTLSSPGNVIVGIVILAIAGLILPIWNLFDAYHSARSGNSTEFEVARKQSKDAWLAVFWSGFVPGLGHVYLKQWLSSMIFFAVFIAVAIAAASKNPTIALLAGLSQTALVLIAFYHVYVSAPVRRERSRRTVMLFIAGFISISVVLSAILAIAIRQFIAEARYITSGSMQPTLQINDRLIINKLAYRFRAPERGDIVIFSPTEALQRKNIRDAIIQRIIGLPGDKVEVKSGQVYINDLPLDETYISDRPKYQWGPQIVAPNSYFVLGDNRNNSYDSSYWGFVPRENIIGKATQRYYPFDRAGSIAGK</sequence>
<evidence type="ECO:0000256" key="5">
    <source>
        <dbReference type="ARBA" id="ARBA00022670"/>
    </source>
</evidence>
<proteinExistence type="inferred from homology"/>
<dbReference type="RefSeq" id="WP_015175957.1">
    <property type="nucleotide sequence ID" value="NC_019729.1"/>
</dbReference>
<gene>
    <name evidence="9" type="ORF">Osc7112_2190</name>
</gene>